<dbReference type="PANTHER" id="PTHR45586">
    <property type="entry name" value="TPR REPEAT-CONTAINING PROTEIN PA4667"/>
    <property type="match status" value="1"/>
</dbReference>
<feature type="repeat" description="TPR" evidence="3">
    <location>
        <begin position="387"/>
        <end position="420"/>
    </location>
</feature>
<evidence type="ECO:0000256" key="3">
    <source>
        <dbReference type="PROSITE-ProRule" id="PRU00339"/>
    </source>
</evidence>
<evidence type="ECO:0000313" key="5">
    <source>
        <dbReference type="Proteomes" id="UP000178449"/>
    </source>
</evidence>
<dbReference type="PROSITE" id="PS50293">
    <property type="entry name" value="TPR_REGION"/>
    <property type="match status" value="1"/>
</dbReference>
<dbReference type="EMBL" id="MFNE01000026">
    <property type="protein sequence ID" value="OGG95251.1"/>
    <property type="molecule type" value="Genomic_DNA"/>
</dbReference>
<dbReference type="SMART" id="SM00028">
    <property type="entry name" value="TPR"/>
    <property type="match status" value="5"/>
</dbReference>
<dbReference type="PANTHER" id="PTHR45586:SF1">
    <property type="entry name" value="LIPOPOLYSACCHARIDE ASSEMBLY PROTEIN B"/>
    <property type="match status" value="1"/>
</dbReference>
<accession>A0A1F6GAW3</accession>
<keyword evidence="2 3" id="KW-0802">TPR repeat</keyword>
<evidence type="ECO:0008006" key="6">
    <source>
        <dbReference type="Google" id="ProtNLM"/>
    </source>
</evidence>
<evidence type="ECO:0000256" key="1">
    <source>
        <dbReference type="ARBA" id="ARBA00022737"/>
    </source>
</evidence>
<reference evidence="4 5" key="1">
    <citation type="journal article" date="2016" name="Nat. Commun.">
        <title>Thousands of microbial genomes shed light on interconnected biogeochemical processes in an aquifer system.</title>
        <authorList>
            <person name="Anantharaman K."/>
            <person name="Brown C.T."/>
            <person name="Hug L.A."/>
            <person name="Sharon I."/>
            <person name="Castelle C.J."/>
            <person name="Probst A.J."/>
            <person name="Thomas B.C."/>
            <person name="Singh A."/>
            <person name="Wilkins M.J."/>
            <person name="Karaoz U."/>
            <person name="Brodie E.L."/>
            <person name="Williams K.H."/>
            <person name="Hubbard S.S."/>
            <person name="Banfield J.F."/>
        </authorList>
    </citation>
    <scope>NUCLEOTIDE SEQUENCE [LARGE SCALE GENOMIC DNA]</scope>
</reference>
<name>A0A1F6GAW3_9PROT</name>
<dbReference type="SUPFAM" id="SSF48452">
    <property type="entry name" value="TPR-like"/>
    <property type="match status" value="1"/>
</dbReference>
<dbReference type="Proteomes" id="UP000178449">
    <property type="component" value="Unassembled WGS sequence"/>
</dbReference>
<dbReference type="STRING" id="1817772.A2527_08755"/>
<dbReference type="InterPro" id="IPR051012">
    <property type="entry name" value="CellSynth/LPSAsmb/PSIAsmb"/>
</dbReference>
<dbReference type="InterPro" id="IPR011990">
    <property type="entry name" value="TPR-like_helical_dom_sf"/>
</dbReference>
<dbReference type="Pfam" id="PF13432">
    <property type="entry name" value="TPR_16"/>
    <property type="match status" value="1"/>
</dbReference>
<gene>
    <name evidence="4" type="ORF">A2527_08755</name>
</gene>
<proteinExistence type="predicted"/>
<keyword evidence="1" id="KW-0677">Repeat</keyword>
<evidence type="ECO:0000256" key="2">
    <source>
        <dbReference type="ARBA" id="ARBA00022803"/>
    </source>
</evidence>
<dbReference type="AlphaFoldDB" id="A0A1F6GAW3"/>
<comment type="caution">
    <text evidence="4">The sequence shown here is derived from an EMBL/GenBank/DDBJ whole genome shotgun (WGS) entry which is preliminary data.</text>
</comment>
<dbReference type="Gene3D" id="1.25.40.10">
    <property type="entry name" value="Tetratricopeptide repeat domain"/>
    <property type="match status" value="3"/>
</dbReference>
<evidence type="ECO:0000313" key="4">
    <source>
        <dbReference type="EMBL" id="OGG95251.1"/>
    </source>
</evidence>
<organism evidence="4 5">
    <name type="scientific">Candidatus Lambdaproteobacteria bacterium RIFOXYD2_FULL_50_16</name>
    <dbReference type="NCBI Taxonomy" id="1817772"/>
    <lineage>
        <taxon>Bacteria</taxon>
        <taxon>Pseudomonadati</taxon>
        <taxon>Pseudomonadota</taxon>
        <taxon>Candidatus Lambdaproteobacteria</taxon>
    </lineage>
</organism>
<dbReference type="InterPro" id="IPR019734">
    <property type="entry name" value="TPR_rpt"/>
</dbReference>
<sequence length="579" mass="66118">MLDAFRKKSSGGADKALDSLEKGLQMLNGRMFKQAMIQFEEAVKFNPEVLLPRLREEFDAVVGKENYDAGLSIGLILVKNFPKDYKLANQVGNCARRQKNFKQANNLYRHALKSNNSYTTAFYNLAASMGKVNKYDDDVRTAIEKFANQGGYLLPDYQLDPQTEVKIKAKVKAALEDRLLLKKQELSRAISKAELAQELVEQKGLLLELKKLNETPVEPSNETIYKGFLKEIELAEAQAEPSLKKMAGTRMNLVIYALSQLDAKMAMQQLKLMEQKGLEAEFQAMCKAIAVDLLGDWEAAAELFMGLLADDPNNRFYNINLGLLYKQHNNRLLAAKYQAIGAALLEKSDGIYRLSELIQIAHQAYDDGDSAKALKLYQLVCAEVEDSDSLMKLGELYLAQESLDEATQSFQRVLKSDPDHAGAKDKLKEVHDIFYDKADAFFRDNKYKASAGVFEKALAVLRAPETVRKTASVYQVLRQPLRAERLMAEYEVYKQGEKAIQEEKDRQSNILLGRAYLQKKHWSKAIEHFEIAFRMKLDKDVFMFLATIYKKLRKTEEMKDLLNRWNRMTEHEEKTKKFS</sequence>
<dbReference type="PROSITE" id="PS50005">
    <property type="entry name" value="TPR"/>
    <property type="match status" value="1"/>
</dbReference>
<protein>
    <recommendedName>
        <fullName evidence="6">Tetratricopeptide repeat-like domain-containing protein</fullName>
    </recommendedName>
</protein>